<dbReference type="AlphaFoldDB" id="A0A9W8IG69"/>
<feature type="region of interest" description="Disordered" evidence="1">
    <location>
        <begin position="87"/>
        <end position="117"/>
    </location>
</feature>
<proteinExistence type="predicted"/>
<evidence type="ECO:0000256" key="1">
    <source>
        <dbReference type="SAM" id="MobiDB-lite"/>
    </source>
</evidence>
<comment type="caution">
    <text evidence="2">The sequence shown here is derived from an EMBL/GenBank/DDBJ whole genome shotgun (WGS) entry which is preliminary data.</text>
</comment>
<gene>
    <name evidence="2" type="ORF">GGH94_005431</name>
</gene>
<reference evidence="2" key="1">
    <citation type="submission" date="2022-07" db="EMBL/GenBank/DDBJ databases">
        <title>Phylogenomic reconstructions and comparative analyses of Kickxellomycotina fungi.</title>
        <authorList>
            <person name="Reynolds N.K."/>
            <person name="Stajich J.E."/>
            <person name="Barry K."/>
            <person name="Grigoriev I.V."/>
            <person name="Crous P."/>
            <person name="Smith M.E."/>
        </authorList>
    </citation>
    <scope>NUCLEOTIDE SEQUENCE</scope>
    <source>
        <strain evidence="2">RSA 476</strain>
    </source>
</reference>
<keyword evidence="3" id="KW-1185">Reference proteome</keyword>
<name>A0A9W8IG69_9FUNG</name>
<dbReference type="EMBL" id="JANBUY010000287">
    <property type="protein sequence ID" value="KAJ2860580.1"/>
    <property type="molecule type" value="Genomic_DNA"/>
</dbReference>
<feature type="compositionally biased region" description="Polar residues" evidence="1">
    <location>
        <begin position="89"/>
        <end position="117"/>
    </location>
</feature>
<protein>
    <submittedName>
        <fullName evidence="2">Uncharacterized protein</fullName>
    </submittedName>
</protein>
<organism evidence="2 3">
    <name type="scientific">Coemansia aciculifera</name>
    <dbReference type="NCBI Taxonomy" id="417176"/>
    <lineage>
        <taxon>Eukaryota</taxon>
        <taxon>Fungi</taxon>
        <taxon>Fungi incertae sedis</taxon>
        <taxon>Zoopagomycota</taxon>
        <taxon>Kickxellomycotina</taxon>
        <taxon>Kickxellomycetes</taxon>
        <taxon>Kickxellales</taxon>
        <taxon>Kickxellaceae</taxon>
        <taxon>Coemansia</taxon>
    </lineage>
</organism>
<sequence>MTLEVTDHGAAAKEKSEVVCGGIASIDVGKVERHIAREVETYSAGGFPRQSERYYYLMSALHVTRMMFHDGNCQPFHREFYRRLAQIHHGQQSAKPESMSPPSTEAAQQGVDQPQVQ</sequence>
<accession>A0A9W8IG69</accession>
<dbReference type="Proteomes" id="UP001140074">
    <property type="component" value="Unassembled WGS sequence"/>
</dbReference>
<evidence type="ECO:0000313" key="2">
    <source>
        <dbReference type="EMBL" id="KAJ2860580.1"/>
    </source>
</evidence>
<evidence type="ECO:0000313" key="3">
    <source>
        <dbReference type="Proteomes" id="UP001140074"/>
    </source>
</evidence>